<sequence>MVFAAAYFRRTRVTLYFSLASPLSIPLLFEKKPKRAVDNKTVQNPKYSREMHRSSGLDMLKLRVSLDASDGVCSGCATPLCRLWQNTSSFLTGPEKGKSYSERRFMKRFCREVGAC</sequence>
<dbReference type="EMBL" id="MU842914">
    <property type="protein sequence ID" value="KAK2026472.1"/>
    <property type="molecule type" value="Genomic_DNA"/>
</dbReference>
<comment type="caution">
    <text evidence="1">The sequence shown here is derived from an EMBL/GenBank/DDBJ whole genome shotgun (WGS) entry which is preliminary data.</text>
</comment>
<evidence type="ECO:0000313" key="1">
    <source>
        <dbReference type="EMBL" id="KAK2026472.1"/>
    </source>
</evidence>
<organism evidence="1 2">
    <name type="scientific">Colletotrichum zoysiae</name>
    <dbReference type="NCBI Taxonomy" id="1216348"/>
    <lineage>
        <taxon>Eukaryota</taxon>
        <taxon>Fungi</taxon>
        <taxon>Dikarya</taxon>
        <taxon>Ascomycota</taxon>
        <taxon>Pezizomycotina</taxon>
        <taxon>Sordariomycetes</taxon>
        <taxon>Hypocreomycetidae</taxon>
        <taxon>Glomerellales</taxon>
        <taxon>Glomerellaceae</taxon>
        <taxon>Colletotrichum</taxon>
        <taxon>Colletotrichum graminicola species complex</taxon>
    </lineage>
</organism>
<dbReference type="Proteomes" id="UP001232148">
    <property type="component" value="Unassembled WGS sequence"/>
</dbReference>
<reference evidence="1" key="1">
    <citation type="submission" date="2021-06" db="EMBL/GenBank/DDBJ databases">
        <title>Comparative genomics, transcriptomics and evolutionary studies reveal genomic signatures of adaptation to plant cell wall in hemibiotrophic fungi.</title>
        <authorList>
            <consortium name="DOE Joint Genome Institute"/>
            <person name="Baroncelli R."/>
            <person name="Diaz J.F."/>
            <person name="Benocci T."/>
            <person name="Peng M."/>
            <person name="Battaglia E."/>
            <person name="Haridas S."/>
            <person name="Andreopoulos W."/>
            <person name="Labutti K."/>
            <person name="Pangilinan J."/>
            <person name="Floch G.L."/>
            <person name="Makela M.R."/>
            <person name="Henrissat B."/>
            <person name="Grigoriev I.V."/>
            <person name="Crouch J.A."/>
            <person name="De Vries R.P."/>
            <person name="Sukno S.A."/>
            <person name="Thon M.R."/>
        </authorList>
    </citation>
    <scope>NUCLEOTIDE SEQUENCE</scope>
    <source>
        <strain evidence="1">MAFF235873</strain>
    </source>
</reference>
<gene>
    <name evidence="1" type="ORF">LX32DRAFT_641865</name>
</gene>
<name>A0AAD9LZB7_9PEZI</name>
<proteinExistence type="predicted"/>
<accession>A0AAD9LZB7</accession>
<dbReference type="AlphaFoldDB" id="A0AAD9LZB7"/>
<evidence type="ECO:0000313" key="2">
    <source>
        <dbReference type="Proteomes" id="UP001232148"/>
    </source>
</evidence>
<keyword evidence="2" id="KW-1185">Reference proteome</keyword>
<protein>
    <submittedName>
        <fullName evidence="1">Uncharacterized protein</fullName>
    </submittedName>
</protein>